<gene>
    <name evidence="3" type="ORF">RRG08_022454</name>
</gene>
<comment type="caution">
    <text evidence="3">The sequence shown here is derived from an EMBL/GenBank/DDBJ whole genome shotgun (WGS) entry which is preliminary data.</text>
</comment>
<dbReference type="GO" id="GO:0005886">
    <property type="term" value="C:plasma membrane"/>
    <property type="evidence" value="ECO:0007669"/>
    <property type="project" value="TreeGrafter"/>
</dbReference>
<accession>A0AAE0Z186</accession>
<keyword evidence="1" id="KW-1133">Transmembrane helix</keyword>
<evidence type="ECO:0000313" key="4">
    <source>
        <dbReference type="Proteomes" id="UP001283361"/>
    </source>
</evidence>
<dbReference type="SMART" id="SM00008">
    <property type="entry name" value="HormR"/>
    <property type="match status" value="1"/>
</dbReference>
<reference evidence="3" key="1">
    <citation type="journal article" date="2023" name="G3 (Bethesda)">
        <title>A reference genome for the long-term kleptoplast-retaining sea slug Elysia crispata morphotype clarki.</title>
        <authorList>
            <person name="Eastman K.E."/>
            <person name="Pendleton A.L."/>
            <person name="Shaikh M.A."/>
            <person name="Suttiyut T."/>
            <person name="Ogas R."/>
            <person name="Tomko P."/>
            <person name="Gavelis G."/>
            <person name="Widhalm J.R."/>
            <person name="Wisecaver J.H."/>
        </authorList>
    </citation>
    <scope>NUCLEOTIDE SEQUENCE</scope>
    <source>
        <strain evidence="3">ECLA1</strain>
    </source>
</reference>
<dbReference type="Proteomes" id="UP001283361">
    <property type="component" value="Unassembled WGS sequence"/>
</dbReference>
<dbReference type="InterPro" id="IPR050332">
    <property type="entry name" value="GPCR_2"/>
</dbReference>
<keyword evidence="1" id="KW-0472">Membrane</keyword>
<dbReference type="InterPro" id="IPR036445">
    <property type="entry name" value="GPCR_2_extracell_dom_sf"/>
</dbReference>
<organism evidence="3 4">
    <name type="scientific">Elysia crispata</name>
    <name type="common">lettuce slug</name>
    <dbReference type="NCBI Taxonomy" id="231223"/>
    <lineage>
        <taxon>Eukaryota</taxon>
        <taxon>Metazoa</taxon>
        <taxon>Spiralia</taxon>
        <taxon>Lophotrochozoa</taxon>
        <taxon>Mollusca</taxon>
        <taxon>Gastropoda</taxon>
        <taxon>Heterobranchia</taxon>
        <taxon>Euthyneura</taxon>
        <taxon>Panpulmonata</taxon>
        <taxon>Sacoglossa</taxon>
        <taxon>Placobranchoidea</taxon>
        <taxon>Plakobranchidae</taxon>
        <taxon>Elysia</taxon>
    </lineage>
</organism>
<feature type="domain" description="G-protein coupled receptors family 2 profile 1" evidence="2">
    <location>
        <begin position="150"/>
        <end position="234"/>
    </location>
</feature>
<evidence type="ECO:0000256" key="1">
    <source>
        <dbReference type="SAM" id="Phobius"/>
    </source>
</evidence>
<dbReference type="InterPro" id="IPR001879">
    <property type="entry name" value="GPCR_2_extracellular_dom"/>
</dbReference>
<name>A0AAE0Z186_9GAST</name>
<dbReference type="Gene3D" id="4.10.1240.10">
    <property type="entry name" value="GPCR, family 2, extracellular hormone receptor domain"/>
    <property type="match status" value="1"/>
</dbReference>
<dbReference type="PROSITE" id="PS50227">
    <property type="entry name" value="G_PROTEIN_RECEP_F2_3"/>
    <property type="match status" value="1"/>
</dbReference>
<proteinExistence type="predicted"/>
<sequence length="317" mass="35207">MSLFLPNFTVHKSLCLVTLKLDLNKRTTVVLLKAILASPNRKPRNVTMDTCRDRLGVFNSSVFNVYACAMCYQYLIAPEDASYVVVSQAPYQGAMLPIAALPDDLDTDLPSGSFVYPDLNDSRSMSVICSSLTSRDCHRWESCCRAARACCQTQLSTPTPSPADLVSGQDVCPRTWDGFSCVSDTPAGFTARLQCPAYIEASSPAEWASKLCTPNGTWYRDEVNGKEWSDYTKCVPLQLYRQLFYVAVTCHTLSLFLAVPALFILLVFRVYSLRVRRSHQLQRSSEGLVKWIVRGLASGLRSSNSTSLDTDIDCKSL</sequence>
<evidence type="ECO:0000259" key="2">
    <source>
        <dbReference type="PROSITE" id="PS50227"/>
    </source>
</evidence>
<dbReference type="PANTHER" id="PTHR45620:SF42">
    <property type="entry name" value="G-PROTEIN COUPLED RECEPTOR SEB-2"/>
    <property type="match status" value="1"/>
</dbReference>
<dbReference type="PANTHER" id="PTHR45620">
    <property type="entry name" value="PDF RECEPTOR-LIKE PROTEIN-RELATED"/>
    <property type="match status" value="1"/>
</dbReference>
<dbReference type="GO" id="GO:0008528">
    <property type="term" value="F:G protein-coupled peptide receptor activity"/>
    <property type="evidence" value="ECO:0007669"/>
    <property type="project" value="TreeGrafter"/>
</dbReference>
<feature type="transmembrane region" description="Helical" evidence="1">
    <location>
        <begin position="243"/>
        <end position="268"/>
    </location>
</feature>
<dbReference type="GO" id="GO:0007188">
    <property type="term" value="P:adenylate cyclase-modulating G protein-coupled receptor signaling pathway"/>
    <property type="evidence" value="ECO:0007669"/>
    <property type="project" value="TreeGrafter"/>
</dbReference>
<dbReference type="Pfam" id="PF02793">
    <property type="entry name" value="HRM"/>
    <property type="match status" value="1"/>
</dbReference>
<dbReference type="SUPFAM" id="SSF111418">
    <property type="entry name" value="Hormone receptor domain"/>
    <property type="match status" value="1"/>
</dbReference>
<dbReference type="EMBL" id="JAWDGP010004927">
    <property type="protein sequence ID" value="KAK3761048.1"/>
    <property type="molecule type" value="Genomic_DNA"/>
</dbReference>
<evidence type="ECO:0000313" key="3">
    <source>
        <dbReference type="EMBL" id="KAK3761048.1"/>
    </source>
</evidence>
<keyword evidence="4" id="KW-1185">Reference proteome</keyword>
<protein>
    <recommendedName>
        <fullName evidence="2">G-protein coupled receptors family 2 profile 1 domain-containing protein</fullName>
    </recommendedName>
</protein>
<dbReference type="AlphaFoldDB" id="A0AAE0Z186"/>
<keyword evidence="1" id="KW-0812">Transmembrane</keyword>